<gene>
    <name evidence="3" type="ORF">FYC77_15935</name>
</gene>
<dbReference type="Gene3D" id="3.40.50.2000">
    <property type="entry name" value="Glycogen Phosphorylase B"/>
    <property type="match status" value="2"/>
</dbReference>
<feature type="domain" description="Glycosyl transferase family 1" evidence="1">
    <location>
        <begin position="215"/>
        <end position="383"/>
    </location>
</feature>
<name>A0A5D5AMN6_9EURY</name>
<dbReference type="SUPFAM" id="SSF53756">
    <property type="entry name" value="UDP-Glycosyltransferase/glycogen phosphorylase"/>
    <property type="match status" value="1"/>
</dbReference>
<sequence>MDNSRSKTSDSSCELENKNLLVVSHQYNQFVKSQVDELSKYFNSITVLARYNQVADFIARFGVDRIKPYSSSMKINLDGKPSNVEVIGVPLTYLPLSFGRIKLGDRHAKKCDSMIQNHDIDFDIVHSHLTWTAGYAGHHISKKYDSPHVITVHENKDWFFEEVESNNEKVHSAWRNADHLIRVNRSDCELLEQFNQNVSYIPNGFDVRRFERLRKQEARDHLGLEKDSVLLFSLGILTERKGFQNVIEVLPNLIENNNVKYVIGGQGPFESQLKKQVELVNMDDYIQFTGYLPNSELKYWMSASDLFVHPSYSESFGLVQLEALACGTPVVAAKNGGSEEVISSEKYGLLFDDPDDHSALLATINEALEKQWVEEELVDYAEQFTIPKVCEEIATLFQTLLDESN</sequence>
<feature type="domain" description="Glycosyltransferase subfamily 4-like N-terminal" evidence="2">
    <location>
        <begin position="93"/>
        <end position="209"/>
    </location>
</feature>
<keyword evidence="4" id="KW-1185">Reference proteome</keyword>
<dbReference type="RefSeq" id="WP_149082492.1">
    <property type="nucleotide sequence ID" value="NZ_VTAW01000025.1"/>
</dbReference>
<dbReference type="EMBL" id="VTAW01000025">
    <property type="protein sequence ID" value="TYT60982.1"/>
    <property type="molecule type" value="Genomic_DNA"/>
</dbReference>
<organism evidence="3 4">
    <name type="scientific">Natrialba swarupiae</name>
    <dbReference type="NCBI Taxonomy" id="2448032"/>
    <lineage>
        <taxon>Archaea</taxon>
        <taxon>Methanobacteriati</taxon>
        <taxon>Methanobacteriota</taxon>
        <taxon>Stenosarchaea group</taxon>
        <taxon>Halobacteria</taxon>
        <taxon>Halobacteriales</taxon>
        <taxon>Natrialbaceae</taxon>
        <taxon>Natrialba</taxon>
    </lineage>
</organism>
<reference evidence="3 4" key="1">
    <citation type="submission" date="2019-08" db="EMBL/GenBank/DDBJ databases">
        <title>Archaea genome.</title>
        <authorList>
            <person name="Kajale S."/>
            <person name="Shouche Y."/>
            <person name="Deshpande N."/>
            <person name="Sharma A."/>
        </authorList>
    </citation>
    <scope>NUCLEOTIDE SEQUENCE [LARGE SCALE GENOMIC DNA]</scope>
    <source>
        <strain evidence="3 4">ESP3B_9</strain>
    </source>
</reference>
<comment type="caution">
    <text evidence="3">The sequence shown here is derived from an EMBL/GenBank/DDBJ whole genome shotgun (WGS) entry which is preliminary data.</text>
</comment>
<keyword evidence="3" id="KW-0808">Transferase</keyword>
<dbReference type="Proteomes" id="UP000324104">
    <property type="component" value="Unassembled WGS sequence"/>
</dbReference>
<accession>A0A5D5AMN6</accession>
<dbReference type="PANTHER" id="PTHR45947:SF3">
    <property type="entry name" value="SULFOQUINOVOSYL TRANSFERASE SQD2"/>
    <property type="match status" value="1"/>
</dbReference>
<evidence type="ECO:0000313" key="4">
    <source>
        <dbReference type="Proteomes" id="UP000324104"/>
    </source>
</evidence>
<dbReference type="InterPro" id="IPR050194">
    <property type="entry name" value="Glycosyltransferase_grp1"/>
</dbReference>
<dbReference type="Pfam" id="PF13439">
    <property type="entry name" value="Glyco_transf_4"/>
    <property type="match status" value="1"/>
</dbReference>
<evidence type="ECO:0000313" key="3">
    <source>
        <dbReference type="EMBL" id="TYT60982.1"/>
    </source>
</evidence>
<dbReference type="AlphaFoldDB" id="A0A5D5AMN6"/>
<dbReference type="PANTHER" id="PTHR45947">
    <property type="entry name" value="SULFOQUINOVOSYL TRANSFERASE SQD2"/>
    <property type="match status" value="1"/>
</dbReference>
<proteinExistence type="predicted"/>
<protein>
    <submittedName>
        <fullName evidence="3">Glycosyltransferase family 4 protein</fullName>
    </submittedName>
</protein>
<dbReference type="Pfam" id="PF00534">
    <property type="entry name" value="Glycos_transf_1"/>
    <property type="match status" value="1"/>
</dbReference>
<evidence type="ECO:0000259" key="2">
    <source>
        <dbReference type="Pfam" id="PF13439"/>
    </source>
</evidence>
<dbReference type="GO" id="GO:0016757">
    <property type="term" value="F:glycosyltransferase activity"/>
    <property type="evidence" value="ECO:0007669"/>
    <property type="project" value="InterPro"/>
</dbReference>
<dbReference type="InterPro" id="IPR028098">
    <property type="entry name" value="Glyco_trans_4-like_N"/>
</dbReference>
<dbReference type="InterPro" id="IPR001296">
    <property type="entry name" value="Glyco_trans_1"/>
</dbReference>
<evidence type="ECO:0000259" key="1">
    <source>
        <dbReference type="Pfam" id="PF00534"/>
    </source>
</evidence>